<gene>
    <name evidence="2" type="ORF">FPQ13_06775</name>
</gene>
<dbReference type="EMBL" id="VMHE01000009">
    <property type="protein sequence ID" value="TSJ65504.1"/>
    <property type="molecule type" value="Genomic_DNA"/>
</dbReference>
<sequence length="181" mass="20502">MDEEVQRKVLWVIGAIIIGITGVLVALIGPNMILYFLYEHNQTNVFLIEVPVIANLLLGFGTLAFVLFCILMIFERKMIKAAGILMLLIGLSLSYVSFNLYNMFAGDEITVKKPLAKEVFSWSEIENANFTYDETTNETEVAFQLPDDEKKFILSQKHAGDVGTMKVLLKRNDVPYEEKEV</sequence>
<evidence type="ECO:0000256" key="1">
    <source>
        <dbReference type="SAM" id="Phobius"/>
    </source>
</evidence>
<keyword evidence="3" id="KW-1185">Reference proteome</keyword>
<dbReference type="RefSeq" id="WP_144088578.1">
    <property type="nucleotide sequence ID" value="NZ_VMHE01000009.1"/>
</dbReference>
<name>A0A556PM81_9BACI</name>
<feature type="transmembrane region" description="Helical" evidence="1">
    <location>
        <begin position="81"/>
        <end position="104"/>
    </location>
</feature>
<proteinExistence type="predicted"/>
<accession>A0A556PM81</accession>
<keyword evidence="1" id="KW-1133">Transmembrane helix</keyword>
<evidence type="ECO:0000313" key="2">
    <source>
        <dbReference type="EMBL" id="TSJ65504.1"/>
    </source>
</evidence>
<feature type="transmembrane region" description="Helical" evidence="1">
    <location>
        <begin position="9"/>
        <end position="38"/>
    </location>
</feature>
<keyword evidence="1" id="KW-0812">Transmembrane</keyword>
<dbReference type="OrthoDB" id="2452479at2"/>
<keyword evidence="1" id="KW-0472">Membrane</keyword>
<feature type="transmembrane region" description="Helical" evidence="1">
    <location>
        <begin position="50"/>
        <end position="74"/>
    </location>
</feature>
<evidence type="ECO:0000313" key="3">
    <source>
        <dbReference type="Proteomes" id="UP000316425"/>
    </source>
</evidence>
<dbReference type="Proteomes" id="UP000316425">
    <property type="component" value="Unassembled WGS sequence"/>
</dbReference>
<comment type="caution">
    <text evidence="2">The sequence shown here is derived from an EMBL/GenBank/DDBJ whole genome shotgun (WGS) entry which is preliminary data.</text>
</comment>
<reference evidence="2 3" key="1">
    <citation type="submission" date="2019-07" db="EMBL/GenBank/DDBJ databases">
        <title>Allobacillus sp. nov. SKP isolated from shrimp paste of Euphausiacea.</title>
        <authorList>
            <person name="Kanchanasin P."/>
            <person name="Tanasupawat S."/>
            <person name="Shi W."/>
            <person name="Wu L."/>
            <person name="Ma J."/>
        </authorList>
    </citation>
    <scope>NUCLEOTIDE SEQUENCE [LARGE SCALE GENOMIC DNA]</scope>
    <source>
        <strain evidence="2 3">SKP4-8</strain>
    </source>
</reference>
<protein>
    <submittedName>
        <fullName evidence="2">Uncharacterized protein</fullName>
    </submittedName>
</protein>
<dbReference type="AlphaFoldDB" id="A0A556PM81"/>
<organism evidence="2 3">
    <name type="scientific">Allobacillus salarius</name>
    <dbReference type="NCBI Taxonomy" id="1955272"/>
    <lineage>
        <taxon>Bacteria</taxon>
        <taxon>Bacillati</taxon>
        <taxon>Bacillota</taxon>
        <taxon>Bacilli</taxon>
        <taxon>Bacillales</taxon>
        <taxon>Bacillaceae</taxon>
        <taxon>Allobacillus</taxon>
    </lineage>
</organism>